<gene>
    <name evidence="2" type="ORF">PVL29_015926</name>
</gene>
<dbReference type="Proteomes" id="UP001168098">
    <property type="component" value="Unassembled WGS sequence"/>
</dbReference>
<evidence type="ECO:0000313" key="3">
    <source>
        <dbReference type="Proteomes" id="UP001168098"/>
    </source>
</evidence>
<keyword evidence="3" id="KW-1185">Reference proteome</keyword>
<sequence length="195" mass="21055">MNHQTPLSARNLLAVIQEPQSYVLPIIPKRLPKVVVLGEYYVLKDLPFYEEACEADAKAQGTLRRALSENGRISSSAACPPVKKKKSSVKAVKTSGPALASPFASTPSASTSTDSSASTLEVNLDLLNFGQSDSGILHSEPEPIALGAINEPKLEEGMPTDLRPDFKERHHKCLHEAITVDTPPTKRTCPEGVQE</sequence>
<reference evidence="2 3" key="1">
    <citation type="journal article" date="2023" name="BMC Biotechnol.">
        <title>Vitis rotundifolia cv Carlos genome sequencing.</title>
        <authorList>
            <person name="Huff M."/>
            <person name="Hulse-Kemp A."/>
            <person name="Scheffler B."/>
            <person name="Youngblood R."/>
            <person name="Simpson S."/>
            <person name="Babiker E."/>
            <person name="Staton M."/>
        </authorList>
    </citation>
    <scope>NUCLEOTIDE SEQUENCE [LARGE SCALE GENOMIC DNA]</scope>
    <source>
        <tissue evidence="2">Leaf</tissue>
    </source>
</reference>
<organism evidence="2 3">
    <name type="scientific">Vitis rotundifolia</name>
    <name type="common">Muscadine grape</name>
    <dbReference type="NCBI Taxonomy" id="103349"/>
    <lineage>
        <taxon>Eukaryota</taxon>
        <taxon>Viridiplantae</taxon>
        <taxon>Streptophyta</taxon>
        <taxon>Embryophyta</taxon>
        <taxon>Tracheophyta</taxon>
        <taxon>Spermatophyta</taxon>
        <taxon>Magnoliopsida</taxon>
        <taxon>eudicotyledons</taxon>
        <taxon>Gunneridae</taxon>
        <taxon>Pentapetalae</taxon>
        <taxon>rosids</taxon>
        <taxon>Vitales</taxon>
        <taxon>Vitaceae</taxon>
        <taxon>Viteae</taxon>
        <taxon>Vitis</taxon>
    </lineage>
</organism>
<accession>A0AA39DKG2</accession>
<comment type="caution">
    <text evidence="2">The sequence shown here is derived from an EMBL/GenBank/DDBJ whole genome shotgun (WGS) entry which is preliminary data.</text>
</comment>
<proteinExistence type="predicted"/>
<dbReference type="EMBL" id="JARBHA010000012">
    <property type="protein sequence ID" value="KAJ9687249.1"/>
    <property type="molecule type" value="Genomic_DNA"/>
</dbReference>
<feature type="region of interest" description="Disordered" evidence="1">
    <location>
        <begin position="96"/>
        <end position="115"/>
    </location>
</feature>
<evidence type="ECO:0000313" key="2">
    <source>
        <dbReference type="EMBL" id="KAJ9687249.1"/>
    </source>
</evidence>
<evidence type="ECO:0000256" key="1">
    <source>
        <dbReference type="SAM" id="MobiDB-lite"/>
    </source>
</evidence>
<name>A0AA39DKG2_VITRO</name>
<protein>
    <submittedName>
        <fullName evidence="2">Uncharacterized protein</fullName>
    </submittedName>
</protein>
<dbReference type="AlphaFoldDB" id="A0AA39DKG2"/>